<dbReference type="Proteomes" id="UP000272942">
    <property type="component" value="Unassembled WGS sequence"/>
</dbReference>
<name>A0A183AXW0_9TREM</name>
<sequence length="264" mass="30149">GVLFVFNLVAEVCLGPVPALSEVLDFSVEPLSLREAGKEQCACPLQFRLTLLRYADENDVPSEDVDRTVCPLVLETLVFPSFERVNQTPVTTTAWLLSGTDLVLSKATKDCDSTGTCLQVLFAEYLRSVNSGVDSTDDSRSFVRIRSLQAVDAIRGVHRLLKEFRFTEARRLMNEHKLSSDCLWSRIDLIERLLDVCMPTSSMQMKLLLLLKDKVLRYRVSDHNYLRHVYAEHPWCRCLLSTDLFNFEATEIVPTVDWTQWLQV</sequence>
<evidence type="ECO:0000313" key="4">
    <source>
        <dbReference type="WBParaSite" id="ECPE_0001183001-mRNA-1"/>
    </source>
</evidence>
<reference evidence="4" key="1">
    <citation type="submission" date="2016-06" db="UniProtKB">
        <authorList>
            <consortium name="WormBaseParasite"/>
        </authorList>
    </citation>
    <scope>IDENTIFICATION</scope>
</reference>
<proteinExistence type="predicted"/>
<evidence type="ECO:0000313" key="2">
    <source>
        <dbReference type="EMBL" id="VDP88970.1"/>
    </source>
</evidence>
<gene>
    <name evidence="2" type="ORF">ECPE_LOCUS11795</name>
</gene>
<feature type="chain" id="PRO_5043138253" evidence="1">
    <location>
        <begin position="20"/>
        <end position="264"/>
    </location>
</feature>
<dbReference type="AlphaFoldDB" id="A0A183AXW0"/>
<dbReference type="EMBL" id="UZAN01051540">
    <property type="protein sequence ID" value="VDP88970.1"/>
    <property type="molecule type" value="Genomic_DNA"/>
</dbReference>
<feature type="signal peptide" evidence="1">
    <location>
        <begin position="1"/>
        <end position="19"/>
    </location>
</feature>
<reference evidence="2 3" key="2">
    <citation type="submission" date="2018-11" db="EMBL/GenBank/DDBJ databases">
        <authorList>
            <consortium name="Pathogen Informatics"/>
        </authorList>
    </citation>
    <scope>NUCLEOTIDE SEQUENCE [LARGE SCALE GENOMIC DNA]</scope>
    <source>
        <strain evidence="2 3">Egypt</strain>
    </source>
</reference>
<keyword evidence="3" id="KW-1185">Reference proteome</keyword>
<evidence type="ECO:0000313" key="3">
    <source>
        <dbReference type="Proteomes" id="UP000272942"/>
    </source>
</evidence>
<organism evidence="4">
    <name type="scientific">Echinostoma caproni</name>
    <dbReference type="NCBI Taxonomy" id="27848"/>
    <lineage>
        <taxon>Eukaryota</taxon>
        <taxon>Metazoa</taxon>
        <taxon>Spiralia</taxon>
        <taxon>Lophotrochozoa</taxon>
        <taxon>Platyhelminthes</taxon>
        <taxon>Trematoda</taxon>
        <taxon>Digenea</taxon>
        <taxon>Plagiorchiida</taxon>
        <taxon>Echinostomata</taxon>
        <taxon>Echinostomatoidea</taxon>
        <taxon>Echinostomatidae</taxon>
        <taxon>Echinostoma</taxon>
    </lineage>
</organism>
<evidence type="ECO:0000256" key="1">
    <source>
        <dbReference type="SAM" id="SignalP"/>
    </source>
</evidence>
<accession>A0A183AXW0</accession>
<protein>
    <submittedName>
        <fullName evidence="4">Vps8 domain-containing protein</fullName>
    </submittedName>
</protein>
<dbReference type="WBParaSite" id="ECPE_0001183001-mRNA-1">
    <property type="protein sequence ID" value="ECPE_0001183001-mRNA-1"/>
    <property type="gene ID" value="ECPE_0001183001"/>
</dbReference>
<keyword evidence="1" id="KW-0732">Signal</keyword>